<dbReference type="InterPro" id="IPR037126">
    <property type="entry name" value="PdaC/RsiV-like_sf"/>
</dbReference>
<feature type="region of interest" description="Disordered" evidence="1">
    <location>
        <begin position="48"/>
        <end position="69"/>
    </location>
</feature>
<dbReference type="KEGG" id="dfi:AXF13_10530"/>
<dbReference type="Pfam" id="PF13739">
    <property type="entry name" value="PdaC"/>
    <property type="match status" value="1"/>
</dbReference>
<feature type="signal peptide" evidence="2">
    <location>
        <begin position="1"/>
        <end position="23"/>
    </location>
</feature>
<proteinExistence type="predicted"/>
<sequence>MPRVLYCLLTGLLLCLPAVTALALPGADALNGPLLAASRTSVDEAAIGATDGPAAGDSSGKEAAAAEISGSRRPGVIDHLLQRPLPDGPAGHPRAAEININYPSLGRSDIDADIRQWVTGIADAFEEHLDINAFGLPSTEQSGESGPAFELWGSYSVSWPSDAAVSITFEIWNYTGGAHGNLDIMTLNYSLITGQRLGLVDLFETPETALNLMSAWSRQELARRFGAGRPAQMLKDGTEPLVENFSSLTLTPEGICINFQPYQVAPWAAGVQKVNMPLEELLQARPLLALWGR</sequence>
<evidence type="ECO:0000259" key="4">
    <source>
        <dbReference type="Pfam" id="PF13739"/>
    </source>
</evidence>
<protein>
    <recommendedName>
        <fullName evidence="7">DUF3298 domain-containing protein</fullName>
    </recommendedName>
</protein>
<name>A0A0X8JKM4_9BACT</name>
<keyword evidence="6" id="KW-1185">Reference proteome</keyword>
<dbReference type="RefSeq" id="WP_062253136.1">
    <property type="nucleotide sequence ID" value="NZ_CP014229.1"/>
</dbReference>
<dbReference type="AlphaFoldDB" id="A0A0X8JKM4"/>
<dbReference type="InterPro" id="IPR021729">
    <property type="entry name" value="DUF3298"/>
</dbReference>
<dbReference type="Gene3D" id="3.90.640.20">
    <property type="entry name" value="Heat-shock cognate protein, ATPase"/>
    <property type="match status" value="1"/>
</dbReference>
<dbReference type="Pfam" id="PF11738">
    <property type="entry name" value="DUF3298"/>
    <property type="match status" value="1"/>
</dbReference>
<dbReference type="Proteomes" id="UP000069241">
    <property type="component" value="Chromosome"/>
</dbReference>
<keyword evidence="2" id="KW-0732">Signal</keyword>
<gene>
    <name evidence="5" type="ORF">AXF13_10530</name>
</gene>
<evidence type="ECO:0000313" key="6">
    <source>
        <dbReference type="Proteomes" id="UP000069241"/>
    </source>
</evidence>
<evidence type="ECO:0000256" key="1">
    <source>
        <dbReference type="SAM" id="MobiDB-lite"/>
    </source>
</evidence>
<organism evidence="5 6">
    <name type="scientific">Desulfovibrio fairfieldensis</name>
    <dbReference type="NCBI Taxonomy" id="44742"/>
    <lineage>
        <taxon>Bacteria</taxon>
        <taxon>Pseudomonadati</taxon>
        <taxon>Thermodesulfobacteriota</taxon>
        <taxon>Desulfovibrionia</taxon>
        <taxon>Desulfovibrionales</taxon>
        <taxon>Desulfovibrionaceae</taxon>
        <taxon>Desulfovibrio</taxon>
    </lineage>
</organism>
<evidence type="ECO:0000259" key="3">
    <source>
        <dbReference type="Pfam" id="PF11738"/>
    </source>
</evidence>
<feature type="chain" id="PRO_5007067492" description="DUF3298 domain-containing protein" evidence="2">
    <location>
        <begin position="24"/>
        <end position="293"/>
    </location>
</feature>
<feature type="domain" description="Deacetylase PdaC" evidence="4">
    <location>
        <begin position="96"/>
        <end position="181"/>
    </location>
</feature>
<evidence type="ECO:0000256" key="2">
    <source>
        <dbReference type="SAM" id="SignalP"/>
    </source>
</evidence>
<reference evidence="6" key="1">
    <citation type="submission" date="2016-02" db="EMBL/GenBank/DDBJ databases">
        <authorList>
            <person name="Holder M.E."/>
            <person name="Ajami N.J."/>
            <person name="Petrosino J.F."/>
        </authorList>
    </citation>
    <scope>NUCLEOTIDE SEQUENCE [LARGE SCALE GENOMIC DNA]</scope>
    <source>
        <strain evidence="6">CCUG 45958</strain>
    </source>
</reference>
<evidence type="ECO:0000313" key="5">
    <source>
        <dbReference type="EMBL" id="AMD90519.1"/>
    </source>
</evidence>
<dbReference type="Gene3D" id="3.30.565.40">
    <property type="entry name" value="Fervidobacterium nodosum Rt17-B1 like"/>
    <property type="match status" value="1"/>
</dbReference>
<accession>A0A0X8JKM4</accession>
<evidence type="ECO:0008006" key="7">
    <source>
        <dbReference type="Google" id="ProtNLM"/>
    </source>
</evidence>
<dbReference type="EMBL" id="CP014229">
    <property type="protein sequence ID" value="AMD90519.1"/>
    <property type="molecule type" value="Genomic_DNA"/>
</dbReference>
<dbReference type="InterPro" id="IPR025303">
    <property type="entry name" value="PdaC"/>
</dbReference>
<feature type="domain" description="DUF3298" evidence="3">
    <location>
        <begin position="201"/>
        <end position="278"/>
    </location>
</feature>
<dbReference type="STRING" id="44742.AXF13_10530"/>